<dbReference type="Proteomes" id="UP000315226">
    <property type="component" value="Unassembled WGS sequence"/>
</dbReference>
<evidence type="ECO:0000259" key="4">
    <source>
        <dbReference type="PROSITE" id="PS51118"/>
    </source>
</evidence>
<protein>
    <submittedName>
        <fullName evidence="5">HxlR family transcriptional regulator</fullName>
    </submittedName>
</protein>
<dbReference type="AlphaFoldDB" id="A0A4Y3RJG5"/>
<dbReference type="Pfam" id="PF01638">
    <property type="entry name" value="HxlR"/>
    <property type="match status" value="1"/>
</dbReference>
<dbReference type="InterPro" id="IPR036388">
    <property type="entry name" value="WH-like_DNA-bd_sf"/>
</dbReference>
<evidence type="ECO:0000256" key="2">
    <source>
        <dbReference type="ARBA" id="ARBA00023125"/>
    </source>
</evidence>
<keyword evidence="6" id="KW-1185">Reference proteome</keyword>
<dbReference type="PROSITE" id="PS51118">
    <property type="entry name" value="HTH_HXLR"/>
    <property type="match status" value="1"/>
</dbReference>
<evidence type="ECO:0000256" key="3">
    <source>
        <dbReference type="ARBA" id="ARBA00023163"/>
    </source>
</evidence>
<dbReference type="RefSeq" id="WP_141297440.1">
    <property type="nucleotide sequence ID" value="NZ_BJMN01000022.1"/>
</dbReference>
<dbReference type="InterPro" id="IPR002577">
    <property type="entry name" value="HTH_HxlR"/>
</dbReference>
<evidence type="ECO:0000313" key="5">
    <source>
        <dbReference type="EMBL" id="GEB57971.1"/>
    </source>
</evidence>
<feature type="domain" description="HTH hxlR-type" evidence="4">
    <location>
        <begin position="21"/>
        <end position="121"/>
    </location>
</feature>
<dbReference type="PANTHER" id="PTHR33204">
    <property type="entry name" value="TRANSCRIPTIONAL REGULATOR, MARR FAMILY"/>
    <property type="match status" value="1"/>
</dbReference>
<comment type="caution">
    <text evidence="5">The sequence shown here is derived from an EMBL/GenBank/DDBJ whole genome shotgun (WGS) entry which is preliminary data.</text>
</comment>
<evidence type="ECO:0000256" key="1">
    <source>
        <dbReference type="ARBA" id="ARBA00023015"/>
    </source>
</evidence>
<reference evidence="5 6" key="1">
    <citation type="submission" date="2019-06" db="EMBL/GenBank/DDBJ databases">
        <title>Whole genome shotgun sequence of Streptomyces gardneri NBRC 12865.</title>
        <authorList>
            <person name="Hosoyama A."/>
            <person name="Uohara A."/>
            <person name="Ohji S."/>
            <person name="Ichikawa N."/>
        </authorList>
    </citation>
    <scope>NUCLEOTIDE SEQUENCE [LARGE SCALE GENOMIC DNA]</scope>
    <source>
        <strain evidence="5 6">NBRC 12865</strain>
    </source>
</reference>
<keyword evidence="3" id="KW-0804">Transcription</keyword>
<dbReference type="GO" id="GO:0003677">
    <property type="term" value="F:DNA binding"/>
    <property type="evidence" value="ECO:0007669"/>
    <property type="project" value="UniProtKB-KW"/>
</dbReference>
<keyword evidence="1" id="KW-0805">Transcription regulation</keyword>
<dbReference type="InterPro" id="IPR036390">
    <property type="entry name" value="WH_DNA-bd_sf"/>
</dbReference>
<keyword evidence="2" id="KW-0238">DNA-binding</keyword>
<dbReference type="Gene3D" id="1.10.10.10">
    <property type="entry name" value="Winged helix-like DNA-binding domain superfamily/Winged helix DNA-binding domain"/>
    <property type="match status" value="1"/>
</dbReference>
<organism evidence="5 6">
    <name type="scientific">Streptomyces gardneri</name>
    <dbReference type="NCBI Taxonomy" id="66892"/>
    <lineage>
        <taxon>Bacteria</taxon>
        <taxon>Bacillati</taxon>
        <taxon>Actinomycetota</taxon>
        <taxon>Actinomycetes</taxon>
        <taxon>Kitasatosporales</taxon>
        <taxon>Streptomycetaceae</taxon>
        <taxon>Streptomyces</taxon>
    </lineage>
</organism>
<name>A0A4Y3RJG5_9ACTN</name>
<dbReference type="EMBL" id="BJMN01000022">
    <property type="protein sequence ID" value="GEB57971.1"/>
    <property type="molecule type" value="Genomic_DNA"/>
</dbReference>
<dbReference type="PANTHER" id="PTHR33204:SF39">
    <property type="entry name" value="TRANSCRIPTIONAL REGULATORY PROTEIN"/>
    <property type="match status" value="1"/>
</dbReference>
<sequence>MPDQPVPTVPLDPARFDDPDCAASPAQPFRVGDKWTGMVLRCLEDGTPRRFTELRVPLHWITPKVLTETLRSMERNGFVTRTVHDENPPRVEYTLTPLGRSLIGPLDTACDWARAHAPAITEARASYEQGSPVA</sequence>
<dbReference type="OrthoDB" id="370168at2"/>
<accession>A0A4Y3RJG5</accession>
<proteinExistence type="predicted"/>
<gene>
    <name evidence="5" type="ORF">SGA01_35760</name>
</gene>
<evidence type="ECO:0000313" key="6">
    <source>
        <dbReference type="Proteomes" id="UP000315226"/>
    </source>
</evidence>
<dbReference type="SUPFAM" id="SSF46785">
    <property type="entry name" value="Winged helix' DNA-binding domain"/>
    <property type="match status" value="1"/>
</dbReference>